<name>A0AAV3XRM0_9CYAN</name>
<dbReference type="EMBL" id="BLAY01000361">
    <property type="protein sequence ID" value="GET44458.1"/>
    <property type="molecule type" value="Genomic_DNA"/>
</dbReference>
<dbReference type="AlphaFoldDB" id="A0AAV3XRM0"/>
<reference evidence="1" key="1">
    <citation type="submission" date="2019-10" db="EMBL/GenBank/DDBJ databases">
        <title>Draft genome sequece of Microseira wollei NIES-4236.</title>
        <authorList>
            <person name="Yamaguchi H."/>
            <person name="Suzuki S."/>
            <person name="Kawachi M."/>
        </authorList>
    </citation>
    <scope>NUCLEOTIDE SEQUENCE</scope>
    <source>
        <strain evidence="1">NIES-4236</strain>
    </source>
</reference>
<sequence>MCIVLPSWVGVKETGFLRKTRFLRQSRGSKRTIFPINRVFCLNPGLFAQKWILPQAVGSRCRISQNHLTFFIGVPPSRLHNFSHRRLRINIITAYFPPAPLLACSPADLDRLSPNRPKRLHRRGVRQGPVECRRVR</sequence>
<evidence type="ECO:0000313" key="1">
    <source>
        <dbReference type="EMBL" id="GET44458.1"/>
    </source>
</evidence>
<protein>
    <submittedName>
        <fullName evidence="1">Uncharacterized protein</fullName>
    </submittedName>
</protein>
<evidence type="ECO:0000313" key="2">
    <source>
        <dbReference type="Proteomes" id="UP001050975"/>
    </source>
</evidence>
<accession>A0AAV3XRM0</accession>
<keyword evidence="2" id="KW-1185">Reference proteome</keyword>
<organism evidence="1 2">
    <name type="scientific">Microseira wollei NIES-4236</name>
    <dbReference type="NCBI Taxonomy" id="2530354"/>
    <lineage>
        <taxon>Bacteria</taxon>
        <taxon>Bacillati</taxon>
        <taxon>Cyanobacteriota</taxon>
        <taxon>Cyanophyceae</taxon>
        <taxon>Oscillatoriophycideae</taxon>
        <taxon>Aerosakkonematales</taxon>
        <taxon>Aerosakkonemataceae</taxon>
        <taxon>Microseira</taxon>
    </lineage>
</organism>
<gene>
    <name evidence="1" type="ORF">MiSe_92870</name>
</gene>
<dbReference type="Proteomes" id="UP001050975">
    <property type="component" value="Unassembled WGS sequence"/>
</dbReference>
<proteinExistence type="predicted"/>
<comment type="caution">
    <text evidence="1">The sequence shown here is derived from an EMBL/GenBank/DDBJ whole genome shotgun (WGS) entry which is preliminary data.</text>
</comment>